<protein>
    <recommendedName>
        <fullName evidence="3">Phage XkdN-like tail assembly chaperone protein, TAC</fullName>
    </recommendedName>
</protein>
<evidence type="ECO:0000313" key="1">
    <source>
        <dbReference type="EMBL" id="SEN79839.1"/>
    </source>
</evidence>
<dbReference type="RefSeq" id="WP_089973298.1">
    <property type="nucleotide sequence ID" value="NZ_FOCQ01000025.1"/>
</dbReference>
<evidence type="ECO:0008006" key="3">
    <source>
        <dbReference type="Google" id="ProtNLM"/>
    </source>
</evidence>
<accession>A0A1H8JGG1</accession>
<sequence>MASKLRDKIASIKDIKEEKLHVPEWDVELLIKALTGAERNKILTAAVTKDGKADMDKMYPNLIIAACYDPETGERVFEPTDREMLLNKSSSAIERIAQKVIQLSGMDGLADKEKNS</sequence>
<name>A0A1H8JGG1_9BACL</name>
<dbReference type="EMBL" id="FOCQ01000025">
    <property type="protein sequence ID" value="SEN79839.1"/>
    <property type="molecule type" value="Genomic_DNA"/>
</dbReference>
<dbReference type="Proteomes" id="UP000199695">
    <property type="component" value="Unassembled WGS sequence"/>
</dbReference>
<dbReference type="Gene3D" id="3.30.2220.20">
    <property type="entry name" value="Phage tail assembly chaperone gp13-like"/>
    <property type="match status" value="1"/>
</dbReference>
<keyword evidence="2" id="KW-1185">Reference proteome</keyword>
<gene>
    <name evidence="1" type="ORF">SAMN05444955_1257</name>
</gene>
<organism evidence="1 2">
    <name type="scientific">Lihuaxuella thermophila</name>
    <dbReference type="NCBI Taxonomy" id="1173111"/>
    <lineage>
        <taxon>Bacteria</taxon>
        <taxon>Bacillati</taxon>
        <taxon>Bacillota</taxon>
        <taxon>Bacilli</taxon>
        <taxon>Bacillales</taxon>
        <taxon>Thermoactinomycetaceae</taxon>
        <taxon>Lihuaxuella</taxon>
    </lineage>
</organism>
<dbReference type="AlphaFoldDB" id="A0A1H8JGG1"/>
<dbReference type="InterPro" id="IPR038556">
    <property type="entry name" value="TAC_Gp13-like_sf"/>
</dbReference>
<dbReference type="OrthoDB" id="2989813at2"/>
<reference evidence="1 2" key="1">
    <citation type="submission" date="2016-10" db="EMBL/GenBank/DDBJ databases">
        <authorList>
            <person name="de Groot N.N."/>
        </authorList>
    </citation>
    <scope>NUCLEOTIDE SEQUENCE [LARGE SCALE GENOMIC DNA]</scope>
    <source>
        <strain evidence="1 2">DSM 46701</strain>
    </source>
</reference>
<proteinExistence type="predicted"/>
<dbReference type="STRING" id="1173111.SAMN05444955_1257"/>
<evidence type="ECO:0000313" key="2">
    <source>
        <dbReference type="Proteomes" id="UP000199695"/>
    </source>
</evidence>